<reference evidence="1 2" key="1">
    <citation type="journal article" date="2013" name="Genome Announc.">
        <title>Complete Genome Sequence of Glaciecola psychrophila Strain 170T.</title>
        <authorList>
            <person name="Yin J."/>
            <person name="Chen J."/>
            <person name="Liu G."/>
            <person name="Yu Y."/>
            <person name="Song L."/>
            <person name="Wang X."/>
            <person name="Qu X."/>
        </authorList>
    </citation>
    <scope>NUCLEOTIDE SEQUENCE [LARGE SCALE GENOMIC DNA]</scope>
    <source>
        <strain evidence="1 2">170</strain>
    </source>
</reference>
<dbReference type="Proteomes" id="UP000011864">
    <property type="component" value="Chromosome"/>
</dbReference>
<keyword evidence="2" id="KW-1185">Reference proteome</keyword>
<evidence type="ECO:0000313" key="2">
    <source>
        <dbReference type="Proteomes" id="UP000011864"/>
    </source>
</evidence>
<dbReference type="KEGG" id="gps:C427_0035"/>
<dbReference type="EMBL" id="CP003837">
    <property type="protein sequence ID" value="AGH42145.1"/>
    <property type="molecule type" value="Genomic_DNA"/>
</dbReference>
<dbReference type="HOGENOM" id="CLU_2881834_0_0_6"/>
<proteinExistence type="predicted"/>
<evidence type="ECO:0000313" key="1">
    <source>
        <dbReference type="EMBL" id="AGH42145.1"/>
    </source>
</evidence>
<dbReference type="STRING" id="1129794.C427_0035"/>
<name>K6ZVE2_9ALTE</name>
<accession>K6ZVE2</accession>
<protein>
    <submittedName>
        <fullName evidence="1">Uncharacterized protein</fullName>
    </submittedName>
</protein>
<dbReference type="PATRIC" id="fig|1129794.4.peg.31"/>
<sequence>MYGFRMKQSLANKTPRLAYGRKQVEAHDVISSNNLSIHTCLELFALRQERLWRSLLPVSSKKS</sequence>
<gene>
    <name evidence="1" type="ORF">C427_0035</name>
</gene>
<organism evidence="1 2">
    <name type="scientific">Paraglaciecola psychrophila 170</name>
    <dbReference type="NCBI Taxonomy" id="1129794"/>
    <lineage>
        <taxon>Bacteria</taxon>
        <taxon>Pseudomonadati</taxon>
        <taxon>Pseudomonadota</taxon>
        <taxon>Gammaproteobacteria</taxon>
        <taxon>Alteromonadales</taxon>
        <taxon>Alteromonadaceae</taxon>
        <taxon>Paraglaciecola</taxon>
    </lineage>
</organism>
<dbReference type="AlphaFoldDB" id="K6ZVE2"/>